<protein>
    <submittedName>
        <fullName evidence="3">PH domain-containing protein</fullName>
    </submittedName>
</protein>
<feature type="domain" description="YdbS-like PH" evidence="2">
    <location>
        <begin position="79"/>
        <end position="150"/>
    </location>
</feature>
<dbReference type="InterPro" id="IPR005182">
    <property type="entry name" value="YdbS-like_PH"/>
</dbReference>
<keyword evidence="4" id="KW-1185">Reference proteome</keyword>
<proteinExistence type="predicted"/>
<keyword evidence="1" id="KW-0812">Transmembrane</keyword>
<reference evidence="4" key="1">
    <citation type="journal article" date="2019" name="Int. J. Syst. Evol. Microbiol.">
        <title>The Global Catalogue of Microorganisms (GCM) 10K type strain sequencing project: providing services to taxonomists for standard genome sequencing and annotation.</title>
        <authorList>
            <consortium name="The Broad Institute Genomics Platform"/>
            <consortium name="The Broad Institute Genome Sequencing Center for Infectious Disease"/>
            <person name="Wu L."/>
            <person name="Ma J."/>
        </authorList>
    </citation>
    <scope>NUCLEOTIDE SEQUENCE [LARGE SCALE GENOMIC DNA]</scope>
    <source>
        <strain evidence="4">JCM 19125</strain>
    </source>
</reference>
<accession>A0ABP9FJ60</accession>
<evidence type="ECO:0000313" key="4">
    <source>
        <dbReference type="Proteomes" id="UP001501521"/>
    </source>
</evidence>
<feature type="transmembrane region" description="Helical" evidence="1">
    <location>
        <begin position="55"/>
        <end position="80"/>
    </location>
</feature>
<keyword evidence="1" id="KW-1133">Transmembrane helix</keyword>
<dbReference type="Proteomes" id="UP001501521">
    <property type="component" value="Unassembled WGS sequence"/>
</dbReference>
<evidence type="ECO:0000256" key="1">
    <source>
        <dbReference type="SAM" id="Phobius"/>
    </source>
</evidence>
<keyword evidence="1" id="KW-0472">Membrane</keyword>
<dbReference type="PANTHER" id="PTHR37938:SF1">
    <property type="entry name" value="BLL0215 PROTEIN"/>
    <property type="match status" value="1"/>
</dbReference>
<gene>
    <name evidence="3" type="ORF">GCM10025789_16340</name>
</gene>
<organism evidence="3 4">
    <name type="scientific">Tessaracoccus lubricantis</name>
    <dbReference type="NCBI Taxonomy" id="545543"/>
    <lineage>
        <taxon>Bacteria</taxon>
        <taxon>Bacillati</taxon>
        <taxon>Actinomycetota</taxon>
        <taxon>Actinomycetes</taxon>
        <taxon>Propionibacteriales</taxon>
        <taxon>Propionibacteriaceae</taxon>
        <taxon>Tessaracoccus</taxon>
    </lineage>
</organism>
<sequence length="170" mass="18954">MAMAIKQEHLGRDEQIVTTMRTHGKVLIWPAVVLIVMGSLLGFAIALLPPDWQPWGTYAAVALFLLVVIGAVVLPFLRWLTSTYTITDRRIVTRRGIINKTGHDLPLRRINNVNYERSLTDRLLGCGTLILETAAGQPLTLPDVPHVERVHVTINDLLYDMHGAPDTSDE</sequence>
<comment type="caution">
    <text evidence="3">The sequence shown here is derived from an EMBL/GenBank/DDBJ whole genome shotgun (WGS) entry which is preliminary data.</text>
</comment>
<evidence type="ECO:0000313" key="3">
    <source>
        <dbReference type="EMBL" id="GAA4899019.1"/>
    </source>
</evidence>
<dbReference type="Pfam" id="PF03703">
    <property type="entry name" value="bPH_2"/>
    <property type="match status" value="1"/>
</dbReference>
<feature type="transmembrane region" description="Helical" evidence="1">
    <location>
        <begin position="26"/>
        <end position="49"/>
    </location>
</feature>
<name>A0ABP9FJ60_9ACTN</name>
<dbReference type="EMBL" id="BAABLV010000026">
    <property type="protein sequence ID" value="GAA4899019.1"/>
    <property type="molecule type" value="Genomic_DNA"/>
</dbReference>
<evidence type="ECO:0000259" key="2">
    <source>
        <dbReference type="Pfam" id="PF03703"/>
    </source>
</evidence>
<dbReference type="PANTHER" id="PTHR37938">
    <property type="entry name" value="BLL0215 PROTEIN"/>
    <property type="match status" value="1"/>
</dbReference>